<dbReference type="VEuPathDB" id="FungiDB:PV10_01497"/>
<dbReference type="InterPro" id="IPR045211">
    <property type="entry name" value="TFP11/STIP/Ntr1"/>
</dbReference>
<feature type="region of interest" description="Disordered" evidence="2">
    <location>
        <begin position="172"/>
        <end position="216"/>
    </location>
</feature>
<feature type="domain" description="G-patch" evidence="3">
    <location>
        <begin position="135"/>
        <end position="181"/>
    </location>
</feature>
<organism evidence="4 5">
    <name type="scientific">Exophiala mesophila</name>
    <name type="common">Black yeast-like fungus</name>
    <dbReference type="NCBI Taxonomy" id="212818"/>
    <lineage>
        <taxon>Eukaryota</taxon>
        <taxon>Fungi</taxon>
        <taxon>Dikarya</taxon>
        <taxon>Ascomycota</taxon>
        <taxon>Pezizomycotina</taxon>
        <taxon>Eurotiomycetes</taxon>
        <taxon>Chaetothyriomycetidae</taxon>
        <taxon>Chaetothyriales</taxon>
        <taxon>Herpotrichiellaceae</taxon>
        <taxon>Exophiala</taxon>
    </lineage>
</organism>
<dbReference type="GeneID" id="27319342"/>
<dbReference type="PANTHER" id="PTHR23329">
    <property type="entry name" value="TUFTELIN-INTERACTING PROTEIN 11-RELATED"/>
    <property type="match status" value="1"/>
</dbReference>
<dbReference type="Pfam" id="PF07842">
    <property type="entry name" value="GCFC"/>
    <property type="match status" value="1"/>
</dbReference>
<dbReference type="InterPro" id="IPR000467">
    <property type="entry name" value="G_patch_dom"/>
</dbReference>
<name>A0A0D1ZUX5_EXOME</name>
<dbReference type="HOGENOM" id="CLU_420912_0_0_1"/>
<feature type="region of interest" description="Disordered" evidence="2">
    <location>
        <begin position="1"/>
        <end position="133"/>
    </location>
</feature>
<feature type="compositionally biased region" description="Basic residues" evidence="2">
    <location>
        <begin position="27"/>
        <end position="37"/>
    </location>
</feature>
<reference evidence="4 5" key="1">
    <citation type="submission" date="2015-01" db="EMBL/GenBank/DDBJ databases">
        <title>The Genome Sequence of Exophiala mesophila CBS40295.</title>
        <authorList>
            <consortium name="The Broad Institute Genomics Platform"/>
            <person name="Cuomo C."/>
            <person name="de Hoog S."/>
            <person name="Gorbushina A."/>
            <person name="Stielow B."/>
            <person name="Teixiera M."/>
            <person name="Abouelleil A."/>
            <person name="Chapman S.B."/>
            <person name="Priest M."/>
            <person name="Young S.K."/>
            <person name="Wortman J."/>
            <person name="Nusbaum C."/>
            <person name="Birren B."/>
        </authorList>
    </citation>
    <scope>NUCLEOTIDE SEQUENCE [LARGE SCALE GENOMIC DNA]</scope>
    <source>
        <strain evidence="4 5">CBS 40295</strain>
    </source>
</reference>
<gene>
    <name evidence="4" type="ORF">PV10_01497</name>
</gene>
<dbReference type="SMART" id="SM00443">
    <property type="entry name" value="G_patch"/>
    <property type="match status" value="1"/>
</dbReference>
<sequence>MSDSSDDDQPLDLRDYDEDDSEDDRPAKRRKTTKILRNRAPAFVKSSAQEEEDQEDEDEDDIDDERPSMGLGSGLGRQAGLGMSGFRNSFNIGEYDQDAEADATNESYDMSAQSQPEKPSGQGPSAFGAGGKIQKNSFAARMMAKMGYSEGQGLGKTGQGITAPIQAKVLSSRAGLGQGGSAEEPRKKSDRKEGKPASRTSTPGASTPRIKAPPKAKYAVTAIESRGLHIPETMRQIIVDATGAETKTLTSLSGFSTPTREASPGPNLEAAKATARIKLQLQAFADAWDSTKELEARLETEDTQLGAALTLHDQEIQRYNEIASAFERVTVDDSLESRDWSSCITRLQAIQSKYASYIQDLSLPELTASCLETPFRREMAEWDPLGDPTHLIASLRSISPLLEVDKSINVKHRKRTTYFESLLLLHWYPLVRATLTKSWNIYDPDPAVSFITAWTSASPSSESSPELPPSPIAPSWLLYKLLHEAILPRLIEGVKRFPRAVESTSLTTSNSSRSKSTKAPPLHEWLFDWWTLLSSSELDLERFPELQSLVKSKVDSDSWPMWKPLLGSKSSQGDKRSKLASQTYSSSTFKSDSAAAKQTSTIEDEISFKTIVEDWCSENNLLLHSSHKSDTFGRMLYRLQDAEARNRGVLVYLEDDVVFGVQGDPYALDDRLVRLARGAGG</sequence>
<dbReference type="GO" id="GO:0003676">
    <property type="term" value="F:nucleic acid binding"/>
    <property type="evidence" value="ECO:0007669"/>
    <property type="project" value="InterPro"/>
</dbReference>
<protein>
    <recommendedName>
        <fullName evidence="3">G-patch domain-containing protein</fullName>
    </recommendedName>
</protein>
<dbReference type="STRING" id="212818.A0A0D1ZUX5"/>
<dbReference type="RefSeq" id="XP_016229363.1">
    <property type="nucleotide sequence ID" value="XM_016365714.1"/>
</dbReference>
<dbReference type="PROSITE" id="PS50174">
    <property type="entry name" value="G_PATCH"/>
    <property type="match status" value="1"/>
</dbReference>
<dbReference type="InterPro" id="IPR022783">
    <property type="entry name" value="GCFC_dom"/>
</dbReference>
<evidence type="ECO:0000259" key="3">
    <source>
        <dbReference type="PROSITE" id="PS50174"/>
    </source>
</evidence>
<dbReference type="Pfam" id="PF01585">
    <property type="entry name" value="G-patch"/>
    <property type="match status" value="1"/>
</dbReference>
<feature type="compositionally biased region" description="Polar residues" evidence="2">
    <location>
        <begin position="104"/>
        <end position="117"/>
    </location>
</feature>
<accession>A0A0D1ZUX5</accession>
<evidence type="ECO:0000313" key="4">
    <source>
        <dbReference type="EMBL" id="KIV97789.1"/>
    </source>
</evidence>
<keyword evidence="5" id="KW-1185">Reference proteome</keyword>
<dbReference type="PANTHER" id="PTHR23329:SF1">
    <property type="entry name" value="TUFTELIN-INTERACTING PROTEIN 11"/>
    <property type="match status" value="1"/>
</dbReference>
<evidence type="ECO:0000313" key="5">
    <source>
        <dbReference type="Proteomes" id="UP000054302"/>
    </source>
</evidence>
<feature type="compositionally biased region" description="Basic and acidic residues" evidence="2">
    <location>
        <begin position="183"/>
        <end position="196"/>
    </location>
</feature>
<dbReference type="GO" id="GO:0000390">
    <property type="term" value="P:spliceosomal complex disassembly"/>
    <property type="evidence" value="ECO:0007669"/>
    <property type="project" value="InterPro"/>
</dbReference>
<feature type="compositionally biased region" description="Acidic residues" evidence="2">
    <location>
        <begin position="49"/>
        <end position="64"/>
    </location>
</feature>
<dbReference type="GO" id="GO:0071008">
    <property type="term" value="C:U2-type post-mRNA release spliceosomal complex"/>
    <property type="evidence" value="ECO:0007669"/>
    <property type="project" value="TreeGrafter"/>
</dbReference>
<dbReference type="AlphaFoldDB" id="A0A0D1ZUX5"/>
<feature type="compositionally biased region" description="Gly residues" evidence="2">
    <location>
        <begin position="71"/>
        <end position="83"/>
    </location>
</feature>
<feature type="compositionally biased region" description="Acidic residues" evidence="2">
    <location>
        <begin position="1"/>
        <end position="23"/>
    </location>
</feature>
<dbReference type="EMBL" id="KN847520">
    <property type="protein sequence ID" value="KIV97789.1"/>
    <property type="molecule type" value="Genomic_DNA"/>
</dbReference>
<dbReference type="OrthoDB" id="4822at2759"/>
<evidence type="ECO:0000256" key="2">
    <source>
        <dbReference type="SAM" id="MobiDB-lite"/>
    </source>
</evidence>
<evidence type="ECO:0000256" key="1">
    <source>
        <dbReference type="ARBA" id="ARBA00010900"/>
    </source>
</evidence>
<comment type="similarity">
    <text evidence="1">Belongs to the TFP11/STIP family.</text>
</comment>
<dbReference type="OMA" id="CEQDIIQ"/>
<proteinExistence type="inferred from homology"/>
<dbReference type="Proteomes" id="UP000054302">
    <property type="component" value="Unassembled WGS sequence"/>
</dbReference>